<dbReference type="AlphaFoldDB" id="A0AAV8ZXA9"/>
<dbReference type="PROSITE" id="PS51406">
    <property type="entry name" value="FIBRINOGEN_C_2"/>
    <property type="match status" value="1"/>
</dbReference>
<dbReference type="CDD" id="cd00087">
    <property type="entry name" value="FReD"/>
    <property type="match status" value="1"/>
</dbReference>
<dbReference type="InterPro" id="IPR036056">
    <property type="entry name" value="Fibrinogen-like_C"/>
</dbReference>
<evidence type="ECO:0000259" key="2">
    <source>
        <dbReference type="PROSITE" id="PS51406"/>
    </source>
</evidence>
<sequence>MEYKLDNSIKILNNIYDSVTNLDSTVHTKKNHDSLFSEFATRGVLSSIKLVEKKLDRLLIANQNAVLKPKGTDEKPKFTLRCTTPRIVEELLNDISSKVDVIFDNISNNRDDIEDSDYENDYLDLREGSGDATNYKHQFKNKRLRKAIKKATQPCKLINQALEEILNRAIRIENTSLVILDKENMYFEKFTAKSNEISKCNILDHISRYYAEFTKNINPILDSYFNEQRAHFESISNKLSKKCNTFNQGPNINQITTSVPHISNGIHNLDSFTISESIFTDDIFEITPAASSLFDITNETETATEPSTLFRNFLDIDNTQPTWKPIINQNKSSCEDLDTNDDSGVYIFENNIEGKDTELFFNKRYCEIRNDGLWTVIQRRDNYTLQHNFNVSWEDYKYGFGNLHRDFWMGNDFLYKITNYCNLLLRIELEDFENNKVWAEYTTFIVSSENSNYQLTIGGYTGNASDSFSSHNGSLFSTYDKINDEAPEGYACFESNLNGVYSKKPNGNNYFRGIIWEHWLGNYSLKKSVMMVKLKRKIDSEGPVSHKTSNNETIPYYEDP</sequence>
<keyword evidence="4" id="KW-1185">Reference proteome</keyword>
<proteinExistence type="predicted"/>
<dbReference type="GO" id="GO:0005615">
    <property type="term" value="C:extracellular space"/>
    <property type="evidence" value="ECO:0007669"/>
    <property type="project" value="TreeGrafter"/>
</dbReference>
<feature type="region of interest" description="Disordered" evidence="1">
    <location>
        <begin position="541"/>
        <end position="560"/>
    </location>
</feature>
<evidence type="ECO:0000256" key="1">
    <source>
        <dbReference type="SAM" id="MobiDB-lite"/>
    </source>
</evidence>
<dbReference type="SUPFAM" id="SSF56496">
    <property type="entry name" value="Fibrinogen C-terminal domain-like"/>
    <property type="match status" value="1"/>
</dbReference>
<dbReference type="EMBL" id="JANEYF010000020">
    <property type="protein sequence ID" value="KAJ8972732.1"/>
    <property type="molecule type" value="Genomic_DNA"/>
</dbReference>
<dbReference type="PANTHER" id="PTHR19143:SF459">
    <property type="entry name" value="FIBRINOGEN C-TERMINAL DOMAIN-CONTAINING PROTEIN"/>
    <property type="match status" value="1"/>
</dbReference>
<comment type="caution">
    <text evidence="3">The sequence shown here is derived from an EMBL/GenBank/DDBJ whole genome shotgun (WGS) entry which is preliminary data.</text>
</comment>
<dbReference type="PANTHER" id="PTHR19143">
    <property type="entry name" value="FIBRINOGEN/TENASCIN/ANGIOPOEITIN"/>
    <property type="match status" value="1"/>
</dbReference>
<organism evidence="3 4">
    <name type="scientific">Rhamnusium bicolor</name>
    <dbReference type="NCBI Taxonomy" id="1586634"/>
    <lineage>
        <taxon>Eukaryota</taxon>
        <taxon>Metazoa</taxon>
        <taxon>Ecdysozoa</taxon>
        <taxon>Arthropoda</taxon>
        <taxon>Hexapoda</taxon>
        <taxon>Insecta</taxon>
        <taxon>Pterygota</taxon>
        <taxon>Neoptera</taxon>
        <taxon>Endopterygota</taxon>
        <taxon>Coleoptera</taxon>
        <taxon>Polyphaga</taxon>
        <taxon>Cucujiformia</taxon>
        <taxon>Chrysomeloidea</taxon>
        <taxon>Cerambycidae</taxon>
        <taxon>Lepturinae</taxon>
        <taxon>Rhagiini</taxon>
        <taxon>Rhamnusium</taxon>
    </lineage>
</organism>
<dbReference type="InterPro" id="IPR050373">
    <property type="entry name" value="Fibrinogen_C-term_domain"/>
</dbReference>
<evidence type="ECO:0000313" key="3">
    <source>
        <dbReference type="EMBL" id="KAJ8972732.1"/>
    </source>
</evidence>
<gene>
    <name evidence="3" type="ORF">NQ314_000053</name>
</gene>
<feature type="domain" description="Fibrinogen C-terminal" evidence="2">
    <location>
        <begin position="325"/>
        <end position="536"/>
    </location>
</feature>
<dbReference type="InterPro" id="IPR002181">
    <property type="entry name" value="Fibrinogen_a/b/g_C_dom"/>
</dbReference>
<dbReference type="InterPro" id="IPR014716">
    <property type="entry name" value="Fibrinogen_a/b/g_C_1"/>
</dbReference>
<dbReference type="Proteomes" id="UP001162156">
    <property type="component" value="Unassembled WGS sequence"/>
</dbReference>
<dbReference type="Gene3D" id="3.90.215.10">
    <property type="entry name" value="Gamma Fibrinogen, chain A, domain 1"/>
    <property type="match status" value="1"/>
</dbReference>
<protein>
    <recommendedName>
        <fullName evidence="2">Fibrinogen C-terminal domain-containing protein</fullName>
    </recommendedName>
</protein>
<dbReference type="Pfam" id="PF00147">
    <property type="entry name" value="Fibrinogen_C"/>
    <property type="match status" value="1"/>
</dbReference>
<evidence type="ECO:0000313" key="4">
    <source>
        <dbReference type="Proteomes" id="UP001162156"/>
    </source>
</evidence>
<name>A0AAV8ZXA9_9CUCU</name>
<dbReference type="SMART" id="SM00186">
    <property type="entry name" value="FBG"/>
    <property type="match status" value="1"/>
</dbReference>
<accession>A0AAV8ZXA9</accession>
<reference evidence="3" key="1">
    <citation type="journal article" date="2023" name="Insect Mol. Biol.">
        <title>Genome sequencing provides insights into the evolution of gene families encoding plant cell wall-degrading enzymes in longhorned beetles.</title>
        <authorList>
            <person name="Shin N.R."/>
            <person name="Okamura Y."/>
            <person name="Kirsch R."/>
            <person name="Pauchet Y."/>
        </authorList>
    </citation>
    <scope>NUCLEOTIDE SEQUENCE</scope>
    <source>
        <strain evidence="3">RBIC_L_NR</strain>
    </source>
</reference>